<feature type="region of interest" description="Disordered" evidence="1">
    <location>
        <begin position="238"/>
        <end position="277"/>
    </location>
</feature>
<dbReference type="AlphaFoldDB" id="A0A5N6RBR7"/>
<accession>A0A5N6RBR7</accession>
<dbReference type="Proteomes" id="UP000327013">
    <property type="component" value="Chromosome 6"/>
</dbReference>
<evidence type="ECO:0000313" key="2">
    <source>
        <dbReference type="EMBL" id="KAE8076249.1"/>
    </source>
</evidence>
<keyword evidence="3" id="KW-1185">Reference proteome</keyword>
<protein>
    <submittedName>
        <fullName evidence="2">Uncharacterized protein</fullName>
    </submittedName>
</protein>
<organism evidence="2 3">
    <name type="scientific">Carpinus fangiana</name>
    <dbReference type="NCBI Taxonomy" id="176857"/>
    <lineage>
        <taxon>Eukaryota</taxon>
        <taxon>Viridiplantae</taxon>
        <taxon>Streptophyta</taxon>
        <taxon>Embryophyta</taxon>
        <taxon>Tracheophyta</taxon>
        <taxon>Spermatophyta</taxon>
        <taxon>Magnoliopsida</taxon>
        <taxon>eudicotyledons</taxon>
        <taxon>Gunneridae</taxon>
        <taxon>Pentapetalae</taxon>
        <taxon>rosids</taxon>
        <taxon>fabids</taxon>
        <taxon>Fagales</taxon>
        <taxon>Betulaceae</taxon>
        <taxon>Carpinus</taxon>
    </lineage>
</organism>
<dbReference type="OrthoDB" id="777275at2759"/>
<reference evidence="2 3" key="1">
    <citation type="submission" date="2019-06" db="EMBL/GenBank/DDBJ databases">
        <title>A chromosomal-level reference genome of Carpinus fangiana (Coryloideae, Betulaceae).</title>
        <authorList>
            <person name="Yang X."/>
            <person name="Wang Z."/>
            <person name="Zhang L."/>
            <person name="Hao G."/>
            <person name="Liu J."/>
            <person name="Yang Y."/>
        </authorList>
    </citation>
    <scope>NUCLEOTIDE SEQUENCE [LARGE SCALE GENOMIC DNA]</scope>
    <source>
        <strain evidence="2">Cfa_2016G</strain>
        <tissue evidence="2">Leaf</tissue>
    </source>
</reference>
<name>A0A5N6RBR7_9ROSI</name>
<sequence length="331" mass="36456">MEDQFPKMETFMHKELPSYIQGMAARSNLFGDPIILGALAQTACQEHPGRGDMIKSSSSAAAASPDRLFSCTDSTSSTEEANIPGFTKQDVIIHKQHHHTRPLAAASGSKESFIIPVNFLDTFPKLTQAQVSDQPSSPSSLSAISKFPNLTLFLQEPTMLDPSTRIPDSPTGKNLKCQSMSSSSSSSFSSFPIAQFGQIQSHQSDDQWLKIDQNMTNYSSKGLINDSWLSTKTQPMKYSGRRGISAHKQPTDSPPTSPKNHLSDQNKKLKALSQNPSRKDWQFELESKVGSEVIENKKSQEVLSDVDAVQLSRMPSLDMDMIWDALLVSES</sequence>
<proteinExistence type="predicted"/>
<evidence type="ECO:0000313" key="3">
    <source>
        <dbReference type="Proteomes" id="UP000327013"/>
    </source>
</evidence>
<dbReference type="EMBL" id="CM017326">
    <property type="protein sequence ID" value="KAE8076249.1"/>
    <property type="molecule type" value="Genomic_DNA"/>
</dbReference>
<evidence type="ECO:0000256" key="1">
    <source>
        <dbReference type="SAM" id="MobiDB-lite"/>
    </source>
</evidence>
<gene>
    <name evidence="2" type="ORF">FH972_014912</name>
</gene>